<dbReference type="EMBL" id="JAHRHJ020000006">
    <property type="protein sequence ID" value="KAH9312210.1"/>
    <property type="molecule type" value="Genomic_DNA"/>
</dbReference>
<feature type="non-terminal residue" evidence="2">
    <location>
        <position position="87"/>
    </location>
</feature>
<evidence type="ECO:0000313" key="3">
    <source>
        <dbReference type="Proteomes" id="UP000824469"/>
    </source>
</evidence>
<evidence type="ECO:0000313" key="2">
    <source>
        <dbReference type="EMBL" id="KAH9312210.1"/>
    </source>
</evidence>
<organism evidence="2 3">
    <name type="scientific">Taxus chinensis</name>
    <name type="common">Chinese yew</name>
    <name type="synonym">Taxus wallichiana var. chinensis</name>
    <dbReference type="NCBI Taxonomy" id="29808"/>
    <lineage>
        <taxon>Eukaryota</taxon>
        <taxon>Viridiplantae</taxon>
        <taxon>Streptophyta</taxon>
        <taxon>Embryophyta</taxon>
        <taxon>Tracheophyta</taxon>
        <taxon>Spermatophyta</taxon>
        <taxon>Pinopsida</taxon>
        <taxon>Pinidae</taxon>
        <taxon>Conifers II</taxon>
        <taxon>Cupressales</taxon>
        <taxon>Taxaceae</taxon>
        <taxon>Taxus</taxon>
    </lineage>
</organism>
<comment type="caution">
    <text evidence="2">The sequence shown here is derived from an EMBL/GenBank/DDBJ whole genome shotgun (WGS) entry which is preliminary data.</text>
</comment>
<sequence>HRFPFLSGTPRGIILSMAAPRVSKFFPSLPLLPPPLSWSFFNRTSWISQQRASTRESPHRADGPFRLSGSKGARSTSGYTLRKRALA</sequence>
<proteinExistence type="predicted"/>
<dbReference type="AlphaFoldDB" id="A0AA38FYT7"/>
<accession>A0AA38FYT7</accession>
<gene>
    <name evidence="2" type="ORF">KI387_027245</name>
</gene>
<dbReference type="Proteomes" id="UP000824469">
    <property type="component" value="Unassembled WGS sequence"/>
</dbReference>
<evidence type="ECO:0000256" key="1">
    <source>
        <dbReference type="SAM" id="MobiDB-lite"/>
    </source>
</evidence>
<name>A0AA38FYT7_TAXCH</name>
<feature type="compositionally biased region" description="Basic and acidic residues" evidence="1">
    <location>
        <begin position="53"/>
        <end position="63"/>
    </location>
</feature>
<feature type="region of interest" description="Disordered" evidence="1">
    <location>
        <begin position="51"/>
        <end position="87"/>
    </location>
</feature>
<reference evidence="2 3" key="1">
    <citation type="journal article" date="2021" name="Nat. Plants">
        <title>The Taxus genome provides insights into paclitaxel biosynthesis.</title>
        <authorList>
            <person name="Xiong X."/>
            <person name="Gou J."/>
            <person name="Liao Q."/>
            <person name="Li Y."/>
            <person name="Zhou Q."/>
            <person name="Bi G."/>
            <person name="Li C."/>
            <person name="Du R."/>
            <person name="Wang X."/>
            <person name="Sun T."/>
            <person name="Guo L."/>
            <person name="Liang H."/>
            <person name="Lu P."/>
            <person name="Wu Y."/>
            <person name="Zhang Z."/>
            <person name="Ro D.K."/>
            <person name="Shang Y."/>
            <person name="Huang S."/>
            <person name="Yan J."/>
        </authorList>
    </citation>
    <scope>NUCLEOTIDE SEQUENCE [LARGE SCALE GENOMIC DNA]</scope>
    <source>
        <strain evidence="2">Ta-2019</strain>
    </source>
</reference>
<protein>
    <submittedName>
        <fullName evidence="2">Uncharacterized protein</fullName>
    </submittedName>
</protein>
<keyword evidence="3" id="KW-1185">Reference proteome</keyword>
<feature type="non-terminal residue" evidence="2">
    <location>
        <position position="1"/>
    </location>
</feature>